<gene>
    <name evidence="7" type="ORF">SPF06_17520</name>
</gene>
<sequence length="206" mass="21017">MAIASIAAFWAVSFLFVVTPGADWAYAIAAGLRHRSVLPSVGGLLAGHLAATAVVAAGLGAVVGGTPWLLTALTIAGSAYLVWLGIQTLARPSAPHAATEQEAAGSWVRQAVKGAGISGLNPKMFLLFLALLPQFVDRGAVWAPAAQIAMLGLVHVASCAVVYTGVGTGARVVLRVRPTAARTVARFSGVAMVGIGALLLVERLMQ</sequence>
<keyword evidence="8" id="KW-1185">Reference proteome</keyword>
<dbReference type="RefSeq" id="WP_323280422.1">
    <property type="nucleotide sequence ID" value="NZ_JAYGGQ010000015.1"/>
</dbReference>
<feature type="transmembrane region" description="Helical" evidence="6">
    <location>
        <begin position="183"/>
        <end position="201"/>
    </location>
</feature>
<evidence type="ECO:0000313" key="8">
    <source>
        <dbReference type="Proteomes" id="UP001304769"/>
    </source>
</evidence>
<evidence type="ECO:0000256" key="6">
    <source>
        <dbReference type="SAM" id="Phobius"/>
    </source>
</evidence>
<protein>
    <submittedName>
        <fullName evidence="7">LysE family translocator</fullName>
    </submittedName>
</protein>
<organism evidence="7 8">
    <name type="scientific">Sinomonas terricola</name>
    <dbReference type="NCBI Taxonomy" id="3110330"/>
    <lineage>
        <taxon>Bacteria</taxon>
        <taxon>Bacillati</taxon>
        <taxon>Actinomycetota</taxon>
        <taxon>Actinomycetes</taxon>
        <taxon>Micrococcales</taxon>
        <taxon>Micrococcaceae</taxon>
        <taxon>Sinomonas</taxon>
    </lineage>
</organism>
<feature type="transmembrane region" description="Helical" evidence="6">
    <location>
        <begin position="68"/>
        <end position="86"/>
    </location>
</feature>
<evidence type="ECO:0000256" key="5">
    <source>
        <dbReference type="ARBA" id="ARBA00023136"/>
    </source>
</evidence>
<evidence type="ECO:0000256" key="4">
    <source>
        <dbReference type="ARBA" id="ARBA00022989"/>
    </source>
</evidence>
<feature type="transmembrane region" description="Helical" evidence="6">
    <location>
        <begin position="6"/>
        <end position="29"/>
    </location>
</feature>
<comment type="caution">
    <text evidence="7">The sequence shown here is derived from an EMBL/GenBank/DDBJ whole genome shotgun (WGS) entry which is preliminary data.</text>
</comment>
<keyword evidence="3 6" id="KW-0812">Transmembrane</keyword>
<evidence type="ECO:0000313" key="7">
    <source>
        <dbReference type="EMBL" id="MEA5456529.1"/>
    </source>
</evidence>
<feature type="transmembrane region" description="Helical" evidence="6">
    <location>
        <begin position="141"/>
        <end position="163"/>
    </location>
</feature>
<dbReference type="Pfam" id="PF01810">
    <property type="entry name" value="LysE"/>
    <property type="match status" value="1"/>
</dbReference>
<comment type="subcellular location">
    <subcellularLocation>
        <location evidence="1">Cell membrane</location>
        <topology evidence="1">Multi-pass membrane protein</topology>
    </subcellularLocation>
</comment>
<evidence type="ECO:0000256" key="1">
    <source>
        <dbReference type="ARBA" id="ARBA00004651"/>
    </source>
</evidence>
<keyword evidence="4 6" id="KW-1133">Transmembrane helix</keyword>
<name>A0ABU5TA12_9MICC</name>
<dbReference type="PANTHER" id="PTHR30086">
    <property type="entry name" value="ARGININE EXPORTER PROTEIN ARGO"/>
    <property type="match status" value="1"/>
</dbReference>
<keyword evidence="5 6" id="KW-0472">Membrane</keyword>
<proteinExistence type="predicted"/>
<evidence type="ECO:0000256" key="3">
    <source>
        <dbReference type="ARBA" id="ARBA00022692"/>
    </source>
</evidence>
<feature type="transmembrane region" description="Helical" evidence="6">
    <location>
        <begin position="41"/>
        <end position="62"/>
    </location>
</feature>
<dbReference type="Proteomes" id="UP001304769">
    <property type="component" value="Unassembled WGS sequence"/>
</dbReference>
<accession>A0ABU5TA12</accession>
<dbReference type="InterPro" id="IPR001123">
    <property type="entry name" value="LeuE-type"/>
</dbReference>
<dbReference type="EMBL" id="JAYGGQ010000015">
    <property type="protein sequence ID" value="MEA5456529.1"/>
    <property type="molecule type" value="Genomic_DNA"/>
</dbReference>
<reference evidence="7 8" key="1">
    <citation type="submission" date="2023-12" db="EMBL/GenBank/DDBJ databases">
        <title>Sinomonas terricola sp. nov, isolated from litchi orchard soil in Guangdong, PR China.</title>
        <authorList>
            <person name="Jiaxin W."/>
            <person name="Yang Z."/>
            <person name="Honghui Z."/>
        </authorList>
    </citation>
    <scope>NUCLEOTIDE SEQUENCE [LARGE SCALE GENOMIC DNA]</scope>
    <source>
        <strain evidence="7 8">JGH33</strain>
    </source>
</reference>
<dbReference type="PANTHER" id="PTHR30086:SF20">
    <property type="entry name" value="ARGININE EXPORTER PROTEIN ARGO-RELATED"/>
    <property type="match status" value="1"/>
</dbReference>
<evidence type="ECO:0000256" key="2">
    <source>
        <dbReference type="ARBA" id="ARBA00022475"/>
    </source>
</evidence>
<keyword evidence="2" id="KW-1003">Cell membrane</keyword>